<dbReference type="RefSeq" id="WP_183205528.1">
    <property type="nucleotide sequence ID" value="NZ_JAAAMM010000001.1"/>
</dbReference>
<dbReference type="InterPro" id="IPR042099">
    <property type="entry name" value="ANL_N_sf"/>
</dbReference>
<dbReference type="InterPro" id="IPR000873">
    <property type="entry name" value="AMP-dep_synth/lig_dom"/>
</dbReference>
<evidence type="ECO:0000259" key="2">
    <source>
        <dbReference type="Pfam" id="PF00501"/>
    </source>
</evidence>
<dbReference type="Pfam" id="PF13193">
    <property type="entry name" value="AMP-binding_C"/>
    <property type="match status" value="1"/>
</dbReference>
<sequence>MTNRLFDGLMEAGRRDPGKRFAVLPDGRNYSYADVEAVSARFANVLIGLGVQPGDRVAAQVEKSIEALMLYLGTVRAGGVFLPLNTGYTGSEIGYFLDDARPTVFVCDPASRDSLAPLAEKAGARIETLGVWTSADRSGGSLFDAALAAPEKFDSVARAGDDLAAILYTSGTTGRSKGAMLTHDNLLSNAEVLRDTWRFTADDMLLHALPIFHTHGLFVASNTVLIVGASTIFLPKFDVEQVFRYLPQATTMMGVPTFYTRLLSDERLTREATAHMRLFVSGSAPLLADTHREFEARTGQRILERYGMTETSMSTSNPYEGERRAGTVGFPLPGVALRVVDAETGKELPQGEIGVIEVKGPNVFSGYWQMPEKTAAEFRDDGYFITGDLGLIDPDGYVTIVGRGKDLVISGGFNIYPKEVEIALDELPGVVESAVIGVPHPDFGEGVVGVVVAKGAVREDELTAALKERLARFKQPKRIVFVDELPRNTMGKVQKNVLREQFADLLSKA</sequence>
<comment type="caution">
    <text evidence="4">The sequence shown here is derived from an EMBL/GenBank/DDBJ whole genome shotgun (WGS) entry which is preliminary data.</text>
</comment>
<dbReference type="Proteomes" id="UP000588647">
    <property type="component" value="Unassembled WGS sequence"/>
</dbReference>
<evidence type="ECO:0000313" key="4">
    <source>
        <dbReference type="EMBL" id="MBB4001162.1"/>
    </source>
</evidence>
<evidence type="ECO:0000313" key="5">
    <source>
        <dbReference type="Proteomes" id="UP000588647"/>
    </source>
</evidence>
<dbReference type="Gene3D" id="3.40.50.12780">
    <property type="entry name" value="N-terminal domain of ligase-like"/>
    <property type="match status" value="1"/>
</dbReference>
<proteinExistence type="inferred from homology"/>
<comment type="similarity">
    <text evidence="1">Belongs to the ATP-dependent AMP-binding enzyme family.</text>
</comment>
<dbReference type="AlphaFoldDB" id="A0A7W6H9V9"/>
<dbReference type="PROSITE" id="PS00455">
    <property type="entry name" value="AMP_BINDING"/>
    <property type="match status" value="1"/>
</dbReference>
<evidence type="ECO:0000256" key="1">
    <source>
        <dbReference type="ARBA" id="ARBA00006432"/>
    </source>
</evidence>
<dbReference type="EMBL" id="JACIEM010000001">
    <property type="protein sequence ID" value="MBB4001162.1"/>
    <property type="molecule type" value="Genomic_DNA"/>
</dbReference>
<keyword evidence="5" id="KW-1185">Reference proteome</keyword>
<protein>
    <submittedName>
        <fullName evidence="4">Malonyl-CoA/methylmalonyl-CoA synthetase</fullName>
        <ecNumber evidence="4">6.2.1.-</ecNumber>
    </submittedName>
</protein>
<name>A0A7W6H9V9_9HYPH</name>
<gene>
    <name evidence="4" type="ORF">GGR03_000209</name>
</gene>
<accession>A0A7W6H9V9</accession>
<dbReference type="GO" id="GO:0031956">
    <property type="term" value="F:medium-chain fatty acid-CoA ligase activity"/>
    <property type="evidence" value="ECO:0007669"/>
    <property type="project" value="TreeGrafter"/>
</dbReference>
<dbReference type="InterPro" id="IPR020845">
    <property type="entry name" value="AMP-binding_CS"/>
</dbReference>
<dbReference type="PANTHER" id="PTHR43201:SF8">
    <property type="entry name" value="ACYL-COA SYNTHETASE FAMILY MEMBER 3"/>
    <property type="match status" value="1"/>
</dbReference>
<keyword evidence="4" id="KW-0436">Ligase</keyword>
<organism evidence="4 5">
    <name type="scientific">Aurantimonas endophytica</name>
    <dbReference type="NCBI Taxonomy" id="1522175"/>
    <lineage>
        <taxon>Bacteria</taxon>
        <taxon>Pseudomonadati</taxon>
        <taxon>Pseudomonadota</taxon>
        <taxon>Alphaproteobacteria</taxon>
        <taxon>Hyphomicrobiales</taxon>
        <taxon>Aurantimonadaceae</taxon>
        <taxon>Aurantimonas</taxon>
    </lineage>
</organism>
<dbReference type="Gene3D" id="3.30.300.30">
    <property type="match status" value="1"/>
</dbReference>
<feature type="domain" description="AMP-binding enzyme C-terminal" evidence="3">
    <location>
        <begin position="419"/>
        <end position="492"/>
    </location>
</feature>
<reference evidence="4 5" key="1">
    <citation type="submission" date="2020-08" db="EMBL/GenBank/DDBJ databases">
        <title>Genomic Encyclopedia of Type Strains, Phase IV (KMG-IV): sequencing the most valuable type-strain genomes for metagenomic binning, comparative biology and taxonomic classification.</title>
        <authorList>
            <person name="Goeker M."/>
        </authorList>
    </citation>
    <scope>NUCLEOTIDE SEQUENCE [LARGE SCALE GENOMIC DNA]</scope>
    <source>
        <strain evidence="4 5">DSM 103570</strain>
    </source>
</reference>
<dbReference type="EC" id="6.2.1.-" evidence="4"/>
<dbReference type="InterPro" id="IPR025110">
    <property type="entry name" value="AMP-bd_C"/>
</dbReference>
<feature type="domain" description="AMP-dependent synthetase/ligase" evidence="2">
    <location>
        <begin position="12"/>
        <end position="368"/>
    </location>
</feature>
<dbReference type="SUPFAM" id="SSF56801">
    <property type="entry name" value="Acetyl-CoA synthetase-like"/>
    <property type="match status" value="1"/>
</dbReference>
<dbReference type="InterPro" id="IPR045851">
    <property type="entry name" value="AMP-bd_C_sf"/>
</dbReference>
<dbReference type="GO" id="GO:0006631">
    <property type="term" value="P:fatty acid metabolic process"/>
    <property type="evidence" value="ECO:0007669"/>
    <property type="project" value="TreeGrafter"/>
</dbReference>
<dbReference type="PANTHER" id="PTHR43201">
    <property type="entry name" value="ACYL-COA SYNTHETASE"/>
    <property type="match status" value="1"/>
</dbReference>
<dbReference type="CDD" id="cd05941">
    <property type="entry name" value="MCS"/>
    <property type="match status" value="1"/>
</dbReference>
<evidence type="ECO:0000259" key="3">
    <source>
        <dbReference type="Pfam" id="PF13193"/>
    </source>
</evidence>
<dbReference type="NCBIfam" id="NF005702">
    <property type="entry name" value="PRK07514.1"/>
    <property type="match status" value="1"/>
</dbReference>
<dbReference type="Pfam" id="PF00501">
    <property type="entry name" value="AMP-binding"/>
    <property type="match status" value="1"/>
</dbReference>